<dbReference type="EMBL" id="GL379571">
    <property type="protein sequence ID" value="EFJ38893.1"/>
    <property type="molecule type" value="Genomic_DNA"/>
</dbReference>
<dbReference type="AlphaFoldDB" id="D8UN06"/>
<dbReference type="Proteomes" id="UP000001058">
    <property type="component" value="Unassembled WGS sequence"/>
</dbReference>
<name>D8UN06_VOLCA</name>
<gene>
    <name evidence="2" type="ORF">VOLCADRAFT_101552</name>
</gene>
<feature type="non-terminal residue" evidence="2">
    <location>
        <position position="228"/>
    </location>
</feature>
<reference evidence="2 3" key="1">
    <citation type="journal article" date="2010" name="Science">
        <title>Genomic analysis of organismal complexity in the multicellular green alga Volvox carteri.</title>
        <authorList>
            <person name="Prochnik S.E."/>
            <person name="Umen J."/>
            <person name="Nedelcu A.M."/>
            <person name="Hallmann A."/>
            <person name="Miller S.M."/>
            <person name="Nishii I."/>
            <person name="Ferris P."/>
            <person name="Kuo A."/>
            <person name="Mitros T."/>
            <person name="Fritz-Laylin L.K."/>
            <person name="Hellsten U."/>
            <person name="Chapman J."/>
            <person name="Simakov O."/>
            <person name="Rensing S.A."/>
            <person name="Terry A."/>
            <person name="Pangilinan J."/>
            <person name="Kapitonov V."/>
            <person name="Jurka J."/>
            <person name="Salamov A."/>
            <person name="Shapiro H."/>
            <person name="Schmutz J."/>
            <person name="Grimwood J."/>
            <person name="Lindquist E."/>
            <person name="Lucas S."/>
            <person name="Grigoriev I.V."/>
            <person name="Schmitt R."/>
            <person name="Kirk D."/>
            <person name="Rokhsar D.S."/>
        </authorList>
    </citation>
    <scope>NUCLEOTIDE SEQUENCE [LARGE SCALE GENOMIC DNA]</scope>
    <source>
        <strain evidence="3">f. Nagariensis / Eve</strain>
    </source>
</reference>
<evidence type="ECO:0000313" key="3">
    <source>
        <dbReference type="Proteomes" id="UP000001058"/>
    </source>
</evidence>
<protein>
    <submittedName>
        <fullName evidence="2">Uncharacterized protein</fullName>
    </submittedName>
</protein>
<sequence length="228" mass="23566">MQFDLGEDLIEAGAGNRRPENVRLNCGDAGLGIELLGSAGVECYPTGDVGNQSVPTGADHSHGAASDGGVRGQGVAEVAAGRSVAKEDQRLGSHRNNPRGQLRDELEFRGFRRRSSKDIGHGGGCVGGKFGVAGRLAGKELLPGRTQFSGDSRFQQRVAVKGQPGREGMQLAMPGNCVQADVVGQFFSCDPAGLVVERDQVITGAVHQEGGNGVAGQADVHTAAVQVP</sequence>
<dbReference type="InParanoid" id="D8UN06"/>
<organism evidence="3">
    <name type="scientific">Volvox carteri f. nagariensis</name>
    <dbReference type="NCBI Taxonomy" id="3068"/>
    <lineage>
        <taxon>Eukaryota</taxon>
        <taxon>Viridiplantae</taxon>
        <taxon>Chlorophyta</taxon>
        <taxon>core chlorophytes</taxon>
        <taxon>Chlorophyceae</taxon>
        <taxon>CS clade</taxon>
        <taxon>Chlamydomonadales</taxon>
        <taxon>Volvocaceae</taxon>
        <taxon>Volvox</taxon>
    </lineage>
</organism>
<feature type="region of interest" description="Disordered" evidence="1">
    <location>
        <begin position="52"/>
        <end position="109"/>
    </location>
</feature>
<keyword evidence="3" id="KW-1185">Reference proteome</keyword>
<evidence type="ECO:0000256" key="1">
    <source>
        <dbReference type="SAM" id="MobiDB-lite"/>
    </source>
</evidence>
<proteinExistence type="predicted"/>
<accession>D8UN06</accession>
<dbReference type="KEGG" id="vcn:VOLCADRAFT_101552"/>
<evidence type="ECO:0000313" key="2">
    <source>
        <dbReference type="EMBL" id="EFJ38893.1"/>
    </source>
</evidence>